<keyword evidence="2" id="KW-1185">Reference proteome</keyword>
<organism evidence="1 2">
    <name type="scientific">Streptomyces phage Mildred21</name>
    <dbReference type="NCBI Taxonomy" id="2023959"/>
    <lineage>
        <taxon>Viruses</taxon>
        <taxon>Duplodnaviria</taxon>
        <taxon>Heunggongvirae</taxon>
        <taxon>Uroviricota</taxon>
        <taxon>Caudoviricetes</taxon>
        <taxon>Stanwilliamsviridae</taxon>
        <taxon>Boydwoodruffvirinae</taxon>
        <taxon>Samistivirus</taxon>
        <taxon>Samistivirus mildred21</taxon>
    </lineage>
</organism>
<evidence type="ECO:0000313" key="2">
    <source>
        <dbReference type="Proteomes" id="UP000223009"/>
    </source>
</evidence>
<accession>A0A222YVN4</accession>
<sequence>MSVIGKKPNWTVIGKLDVTYPGQKKKTEEFCNSFVAKNKADAIKQAQKLFDEMKDDIPGVTYANLRALKAEPSGW</sequence>
<protein>
    <submittedName>
        <fullName evidence="1">Uncharacterized protein</fullName>
    </submittedName>
</protein>
<name>A0A222YVN4_9CAUD</name>
<evidence type="ECO:0000313" key="1">
    <source>
        <dbReference type="EMBL" id="ASR75523.1"/>
    </source>
</evidence>
<reference evidence="1 2" key="1">
    <citation type="submission" date="2017-05" db="EMBL/GenBank/DDBJ databases">
        <authorList>
            <person name="Chapman J."/>
            <person name="Chang C."/>
            <person name="Suresh T."/>
            <person name="Shishido T.C."/>
            <person name="Bindert I."/>
            <person name="Shaffer C.D."/>
            <person name="Weston-Hafer K.A."/>
            <person name="Russell D.A."/>
            <person name="Pope W.H."/>
            <person name="Jacobs-Sera D."/>
            <person name="Hendrix R.W."/>
            <person name="Hatfull G.F."/>
        </authorList>
    </citation>
    <scope>NUCLEOTIDE SEQUENCE [LARGE SCALE GENOMIC DNA]</scope>
</reference>
<dbReference type="EMBL" id="MF155946">
    <property type="protein sequence ID" value="ASR75523.1"/>
    <property type="molecule type" value="Genomic_DNA"/>
</dbReference>
<dbReference type="Proteomes" id="UP000223009">
    <property type="component" value="Segment"/>
</dbReference>
<gene>
    <name evidence="1" type="ORF">SEA_MILDRED21_126</name>
</gene>
<proteinExistence type="predicted"/>